<reference evidence="7" key="1">
    <citation type="submission" date="2021-01" db="EMBL/GenBank/DDBJ databases">
        <authorList>
            <person name="Corre E."/>
            <person name="Pelletier E."/>
            <person name="Niang G."/>
            <person name="Scheremetjew M."/>
            <person name="Finn R."/>
            <person name="Kale V."/>
            <person name="Holt S."/>
            <person name="Cochrane G."/>
            <person name="Meng A."/>
            <person name="Brown T."/>
            <person name="Cohen L."/>
        </authorList>
    </citation>
    <scope>NUCLEOTIDE SEQUENCE</scope>
    <source>
        <strain evidence="7">CCMP3105</strain>
    </source>
</reference>
<dbReference type="InterPro" id="IPR018087">
    <property type="entry name" value="Glyco_hydro_5_CS"/>
</dbReference>
<dbReference type="EMBL" id="HBNR01008276">
    <property type="protein sequence ID" value="CAE4565822.1"/>
    <property type="molecule type" value="Transcribed_RNA"/>
</dbReference>
<dbReference type="InterPro" id="IPR001547">
    <property type="entry name" value="Glyco_hydro_5"/>
</dbReference>
<dbReference type="Pfam" id="PF00150">
    <property type="entry name" value="Cellulase"/>
    <property type="match status" value="1"/>
</dbReference>
<gene>
    <name evidence="7" type="ORF">AMON00008_LOCUS5441</name>
</gene>
<name>A0A7S4UQ72_9DINO</name>
<dbReference type="PROSITE" id="PS00659">
    <property type="entry name" value="GLYCOSYL_HYDROL_F5"/>
    <property type="match status" value="1"/>
</dbReference>
<evidence type="ECO:0000313" key="7">
    <source>
        <dbReference type="EMBL" id="CAE4565822.1"/>
    </source>
</evidence>
<keyword evidence="3 4" id="KW-0326">Glycosidase</keyword>
<evidence type="ECO:0000256" key="5">
    <source>
        <dbReference type="SAM" id="MobiDB-lite"/>
    </source>
</evidence>
<evidence type="ECO:0000256" key="2">
    <source>
        <dbReference type="ARBA" id="ARBA00022801"/>
    </source>
</evidence>
<protein>
    <recommendedName>
        <fullName evidence="6">Glycoside hydrolase family 5 domain-containing protein</fullName>
    </recommendedName>
</protein>
<dbReference type="GO" id="GO:0009251">
    <property type="term" value="P:glucan catabolic process"/>
    <property type="evidence" value="ECO:0007669"/>
    <property type="project" value="TreeGrafter"/>
</dbReference>
<proteinExistence type="inferred from homology"/>
<dbReference type="InterPro" id="IPR017853">
    <property type="entry name" value="GH"/>
</dbReference>
<feature type="region of interest" description="Disordered" evidence="5">
    <location>
        <begin position="1"/>
        <end position="23"/>
    </location>
</feature>
<evidence type="ECO:0000256" key="4">
    <source>
        <dbReference type="RuleBase" id="RU361153"/>
    </source>
</evidence>
<dbReference type="PANTHER" id="PTHR34142:SF1">
    <property type="entry name" value="GLYCOSIDE HYDROLASE FAMILY 5 DOMAIN-CONTAINING PROTEIN"/>
    <property type="match status" value="1"/>
</dbReference>
<accession>A0A7S4UQ72</accession>
<dbReference type="PANTHER" id="PTHR34142">
    <property type="entry name" value="ENDO-BETA-1,4-GLUCANASE A"/>
    <property type="match status" value="1"/>
</dbReference>
<sequence length="647" mass="70673">MEPNTGGGAGTPRRAPPLPMPRGCGDAESLLRAEGDSREYEFLIDARANGAPGPLLGAATVRQRLPGGPVCASLSLAAALCLAALAFGLVAPRGRAVAVRRVLGLQDVTVGKPSHAFSQALQATEQKTKEEPAPAPAHFDVFLEPSPWHENDLEDEAVKRRMSAEAYRGRDGMWCVGINLLGFSLDAPRGRYGRYAGPSLSDVRYFHHAGANCFRLAVTWERLQSKLGAEDLDPVPGIDEIVELITAELGGHVIMDPHNGEFGLQHNGLNVVRSDFSKLWAAIAKKWGRNDKVIFGLYNEPHGGFESGVERYFDRDAEDSDGSMVEFWRQWAQAAIDAIRGTGAGNLILVPGLHRSNSADWSGAHRWGESLADSDHAGNSRLAALRDPAQHLAYDVHQHMDPTFTGARAGCAGHAARASCRGEAGCSGADEGLEQTIAWARRYSKRLMMTELSSIPDANATGAGACATRLSGFLQRMNESGVFIGYQAWQSGCEFCPGDLTPRRPGNLDWYRLHDFGRPCSEDLEDCRSTRCCRNPASRCYEKDAGWAACKPECKRGIDRSEEKKYRTNWTCAVVAYAAPVCSDETDDCSKTRCCNDPSRQCYKKEDGWAVCRTTCVAGELWDKDDPAHQIPWNCTLLSRSTRIQLK</sequence>
<dbReference type="AlphaFoldDB" id="A0A7S4UQ72"/>
<evidence type="ECO:0000259" key="6">
    <source>
        <dbReference type="Pfam" id="PF00150"/>
    </source>
</evidence>
<feature type="compositionally biased region" description="Gly residues" evidence="5">
    <location>
        <begin position="1"/>
        <end position="10"/>
    </location>
</feature>
<organism evidence="7">
    <name type="scientific">Alexandrium monilatum</name>
    <dbReference type="NCBI Taxonomy" id="311494"/>
    <lineage>
        <taxon>Eukaryota</taxon>
        <taxon>Sar</taxon>
        <taxon>Alveolata</taxon>
        <taxon>Dinophyceae</taxon>
        <taxon>Gonyaulacales</taxon>
        <taxon>Pyrocystaceae</taxon>
        <taxon>Alexandrium</taxon>
    </lineage>
</organism>
<keyword evidence="2 4" id="KW-0378">Hydrolase</keyword>
<feature type="domain" description="Glycoside hydrolase family 5" evidence="6">
    <location>
        <begin position="198"/>
        <end position="482"/>
    </location>
</feature>
<dbReference type="GO" id="GO:0004553">
    <property type="term" value="F:hydrolase activity, hydrolyzing O-glycosyl compounds"/>
    <property type="evidence" value="ECO:0007669"/>
    <property type="project" value="InterPro"/>
</dbReference>
<dbReference type="SUPFAM" id="SSF51445">
    <property type="entry name" value="(Trans)glycosidases"/>
    <property type="match status" value="1"/>
</dbReference>
<comment type="similarity">
    <text evidence="1 4">Belongs to the glycosyl hydrolase 5 (cellulase A) family.</text>
</comment>
<evidence type="ECO:0000256" key="1">
    <source>
        <dbReference type="ARBA" id="ARBA00005641"/>
    </source>
</evidence>
<evidence type="ECO:0000256" key="3">
    <source>
        <dbReference type="ARBA" id="ARBA00023295"/>
    </source>
</evidence>
<dbReference type="Gene3D" id="3.20.20.80">
    <property type="entry name" value="Glycosidases"/>
    <property type="match status" value="1"/>
</dbReference>